<dbReference type="Proteomes" id="UP001319200">
    <property type="component" value="Unassembled WGS sequence"/>
</dbReference>
<organism evidence="1 2">
    <name type="scientific">Chryseosolibacter histidini</name>
    <dbReference type="NCBI Taxonomy" id="2782349"/>
    <lineage>
        <taxon>Bacteria</taxon>
        <taxon>Pseudomonadati</taxon>
        <taxon>Bacteroidota</taxon>
        <taxon>Cytophagia</taxon>
        <taxon>Cytophagales</taxon>
        <taxon>Chryseotaleaceae</taxon>
        <taxon>Chryseosolibacter</taxon>
    </lineage>
</organism>
<protein>
    <submittedName>
        <fullName evidence="1">DinB family protein</fullName>
    </submittedName>
</protein>
<accession>A0AAP2GS93</accession>
<dbReference type="Gene3D" id="1.20.120.450">
    <property type="entry name" value="dinb family like domain"/>
    <property type="match status" value="1"/>
</dbReference>
<dbReference type="EMBL" id="JAHESF010000041">
    <property type="protein sequence ID" value="MBT1700447.1"/>
    <property type="molecule type" value="Genomic_DNA"/>
</dbReference>
<proteinExistence type="predicted"/>
<dbReference type="AlphaFoldDB" id="A0AAP2GS93"/>
<dbReference type="PANTHER" id="PTHR39473">
    <property type="match status" value="1"/>
</dbReference>
<sequence>MIHSLTEQLCCLRDLLYRLNDEQYTCRSSMLNHATIGQHVRHVIELGQCLILAYQTGVLNYDKRKRDERMENSRSFALQQLNDLFQSINKPEKKLQLQVATSQGTHTLETWFHREVFYNTEHAIHHMALIRVALKEMQLDIVNDNFGVAYATVQHRQTASA</sequence>
<dbReference type="RefSeq" id="WP_254169089.1">
    <property type="nucleotide sequence ID" value="NZ_JAHESF010000041.1"/>
</dbReference>
<keyword evidence="2" id="KW-1185">Reference proteome</keyword>
<dbReference type="InterPro" id="IPR034660">
    <property type="entry name" value="DinB/YfiT-like"/>
</dbReference>
<dbReference type="PANTHER" id="PTHR39473:SF1">
    <property type="entry name" value="DINB-LIKE DOMAIN-CONTAINING PROTEIN"/>
    <property type="match status" value="1"/>
</dbReference>
<evidence type="ECO:0000313" key="1">
    <source>
        <dbReference type="EMBL" id="MBT1700447.1"/>
    </source>
</evidence>
<evidence type="ECO:0000313" key="2">
    <source>
        <dbReference type="Proteomes" id="UP001319200"/>
    </source>
</evidence>
<comment type="caution">
    <text evidence="1">The sequence shown here is derived from an EMBL/GenBank/DDBJ whole genome shotgun (WGS) entry which is preliminary data.</text>
</comment>
<reference evidence="1 2" key="1">
    <citation type="submission" date="2021-05" db="EMBL/GenBank/DDBJ databases">
        <title>A Polyphasic approach of four new species of the genus Ohtaekwangia: Ohtaekwangia histidinii sp. nov., Ohtaekwangia cretensis sp. nov., Ohtaekwangia indiensis sp. nov., Ohtaekwangia reichenbachii sp. nov. from diverse environment.</title>
        <authorList>
            <person name="Octaviana S."/>
        </authorList>
    </citation>
    <scope>NUCLEOTIDE SEQUENCE [LARGE SCALE GENOMIC DNA]</scope>
    <source>
        <strain evidence="1 2">PWU4</strain>
    </source>
</reference>
<dbReference type="SUPFAM" id="SSF109854">
    <property type="entry name" value="DinB/YfiT-like putative metalloenzymes"/>
    <property type="match status" value="1"/>
</dbReference>
<name>A0AAP2GS93_9BACT</name>
<gene>
    <name evidence="1" type="ORF">KK083_26405</name>
</gene>